<comment type="caution">
    <text evidence="2">The sequence shown here is derived from an EMBL/GenBank/DDBJ whole genome shotgun (WGS) entry which is preliminary data.</text>
</comment>
<sequence>MKKSFFMISLLVAFVSFGQEKSVKVVGLTITNPETTIQSDSIKIVYQNETKQNKKPAYFINGKLVNESILRTLNPNEISSVAVEKGEVVINNVTYYGKLKIETKNNYLPKPITLNDLKAKYLKLKEKQTIFKIDDAIINADYNTYVVDENYILKIIIETFENKDEKLKLNIVTLLTKSEKNIKNAKEIIIRGNDEFSIIKN</sequence>
<evidence type="ECO:0000313" key="2">
    <source>
        <dbReference type="EMBL" id="MCL9809722.1"/>
    </source>
</evidence>
<organism evidence="2 3">
    <name type="scientific">Flavobacterium luminosum</name>
    <dbReference type="NCBI Taxonomy" id="2949086"/>
    <lineage>
        <taxon>Bacteria</taxon>
        <taxon>Pseudomonadati</taxon>
        <taxon>Bacteroidota</taxon>
        <taxon>Flavobacteriia</taxon>
        <taxon>Flavobacteriales</taxon>
        <taxon>Flavobacteriaceae</taxon>
        <taxon>Flavobacterium</taxon>
    </lineage>
</organism>
<keyword evidence="3" id="KW-1185">Reference proteome</keyword>
<protein>
    <recommendedName>
        <fullName evidence="4">Gliding motility-associated protein GldM C-terminal domain-containing protein</fullName>
    </recommendedName>
</protein>
<accession>A0ABT0TQF1</accession>
<proteinExistence type="predicted"/>
<keyword evidence="1" id="KW-0732">Signal</keyword>
<evidence type="ECO:0000256" key="1">
    <source>
        <dbReference type="SAM" id="SignalP"/>
    </source>
</evidence>
<evidence type="ECO:0008006" key="4">
    <source>
        <dbReference type="Google" id="ProtNLM"/>
    </source>
</evidence>
<feature type="signal peptide" evidence="1">
    <location>
        <begin position="1"/>
        <end position="18"/>
    </location>
</feature>
<dbReference type="Proteomes" id="UP001317191">
    <property type="component" value="Unassembled WGS sequence"/>
</dbReference>
<gene>
    <name evidence="2" type="ORF">NAT50_10165</name>
</gene>
<evidence type="ECO:0000313" key="3">
    <source>
        <dbReference type="Proteomes" id="UP001317191"/>
    </source>
</evidence>
<feature type="chain" id="PRO_5047332320" description="Gliding motility-associated protein GldM C-terminal domain-containing protein" evidence="1">
    <location>
        <begin position="19"/>
        <end position="201"/>
    </location>
</feature>
<reference evidence="2 3" key="1">
    <citation type="submission" date="2022-05" db="EMBL/GenBank/DDBJ databases">
        <title>Flavobacterium sp., isolated from activated sludge.</title>
        <authorList>
            <person name="Ran Q."/>
        </authorList>
    </citation>
    <scope>NUCLEOTIDE SEQUENCE [LARGE SCALE GENOMIC DNA]</scope>
    <source>
        <strain evidence="2 3">HXWNR70</strain>
    </source>
</reference>
<name>A0ABT0TQF1_9FLAO</name>
<dbReference type="EMBL" id="JAMLJM010000008">
    <property type="protein sequence ID" value="MCL9809722.1"/>
    <property type="molecule type" value="Genomic_DNA"/>
</dbReference>